<dbReference type="EMBL" id="MNPL01031440">
    <property type="protein sequence ID" value="OQR66684.1"/>
    <property type="molecule type" value="Genomic_DNA"/>
</dbReference>
<dbReference type="STRING" id="418985.A0A1V9WZK5"/>
<keyword evidence="1" id="KW-0479">Metal-binding</keyword>
<dbReference type="InterPro" id="IPR009050">
    <property type="entry name" value="Globin-like_sf"/>
</dbReference>
<evidence type="ECO:0000256" key="1">
    <source>
        <dbReference type="RuleBase" id="RU000356"/>
    </source>
</evidence>
<dbReference type="GO" id="GO:0019825">
    <property type="term" value="F:oxygen binding"/>
    <property type="evidence" value="ECO:0007669"/>
    <property type="project" value="InterPro"/>
</dbReference>
<dbReference type="InterPro" id="IPR012292">
    <property type="entry name" value="Globin/Proto"/>
</dbReference>
<feature type="domain" description="Globin" evidence="2">
    <location>
        <begin position="4"/>
        <end position="65"/>
    </location>
</feature>
<dbReference type="SUPFAM" id="SSF46458">
    <property type="entry name" value="Globin-like"/>
    <property type="match status" value="1"/>
</dbReference>
<evidence type="ECO:0000313" key="4">
    <source>
        <dbReference type="Proteomes" id="UP000192247"/>
    </source>
</evidence>
<gene>
    <name evidence="3" type="ORF">BIW11_02311</name>
</gene>
<comment type="caution">
    <text evidence="3">The sequence shown here is derived from an EMBL/GenBank/DDBJ whole genome shotgun (WGS) entry which is preliminary data.</text>
</comment>
<dbReference type="Pfam" id="PF00042">
    <property type="entry name" value="Globin"/>
    <property type="match status" value="1"/>
</dbReference>
<keyword evidence="1" id="KW-0813">Transport</keyword>
<dbReference type="OrthoDB" id="6344802at2759"/>
<keyword evidence="1" id="KW-0561">Oxygen transport</keyword>
<dbReference type="GO" id="GO:0020037">
    <property type="term" value="F:heme binding"/>
    <property type="evidence" value="ECO:0007669"/>
    <property type="project" value="InterPro"/>
</dbReference>
<dbReference type="InParanoid" id="A0A1V9WZK5"/>
<name>A0A1V9WZK5_9ACAR</name>
<dbReference type="Proteomes" id="UP000192247">
    <property type="component" value="Unassembled WGS sequence"/>
</dbReference>
<dbReference type="GO" id="GO:0005344">
    <property type="term" value="F:oxygen carrier activity"/>
    <property type="evidence" value="ECO:0007669"/>
    <property type="project" value="UniProtKB-KW"/>
</dbReference>
<dbReference type="AlphaFoldDB" id="A0A1V9WZK5"/>
<dbReference type="InterPro" id="IPR000971">
    <property type="entry name" value="Globin"/>
</dbReference>
<keyword evidence="1" id="KW-0408">Iron</keyword>
<keyword evidence="1" id="KW-0349">Heme</keyword>
<sequence length="66" mass="7695">MNSFQALKTEDAQRESMELGQHASLVMTTLDEGINSLDNLDYFFDYLHNAGGLHYKIKGFKKDYFW</sequence>
<protein>
    <submittedName>
        <fullName evidence="3">Neuroglobin-like</fullName>
    </submittedName>
</protein>
<comment type="similarity">
    <text evidence="1">Belongs to the globin family.</text>
</comment>
<reference evidence="3 4" key="1">
    <citation type="journal article" date="2017" name="Gigascience">
        <title>Draft genome of the honey bee ectoparasitic mite, Tropilaelaps mercedesae, is shaped by the parasitic life history.</title>
        <authorList>
            <person name="Dong X."/>
            <person name="Armstrong S.D."/>
            <person name="Xia D."/>
            <person name="Makepeace B.L."/>
            <person name="Darby A.C."/>
            <person name="Kadowaki T."/>
        </authorList>
    </citation>
    <scope>NUCLEOTIDE SEQUENCE [LARGE SCALE GENOMIC DNA]</scope>
    <source>
        <strain evidence="3">Wuxi-XJTLU</strain>
    </source>
</reference>
<organism evidence="3 4">
    <name type="scientific">Tropilaelaps mercedesae</name>
    <dbReference type="NCBI Taxonomy" id="418985"/>
    <lineage>
        <taxon>Eukaryota</taxon>
        <taxon>Metazoa</taxon>
        <taxon>Ecdysozoa</taxon>
        <taxon>Arthropoda</taxon>
        <taxon>Chelicerata</taxon>
        <taxon>Arachnida</taxon>
        <taxon>Acari</taxon>
        <taxon>Parasitiformes</taxon>
        <taxon>Mesostigmata</taxon>
        <taxon>Gamasina</taxon>
        <taxon>Dermanyssoidea</taxon>
        <taxon>Laelapidae</taxon>
        <taxon>Tropilaelaps</taxon>
    </lineage>
</organism>
<dbReference type="Gene3D" id="1.10.490.10">
    <property type="entry name" value="Globins"/>
    <property type="match status" value="1"/>
</dbReference>
<feature type="non-terminal residue" evidence="3">
    <location>
        <position position="66"/>
    </location>
</feature>
<proteinExistence type="inferred from homology"/>
<evidence type="ECO:0000313" key="3">
    <source>
        <dbReference type="EMBL" id="OQR66684.1"/>
    </source>
</evidence>
<evidence type="ECO:0000259" key="2">
    <source>
        <dbReference type="Pfam" id="PF00042"/>
    </source>
</evidence>
<accession>A0A1V9WZK5</accession>
<keyword evidence="4" id="KW-1185">Reference proteome</keyword>